<gene>
    <name evidence="7" type="ORF">H9637_05205</name>
</gene>
<dbReference type="RefSeq" id="WP_191739414.1">
    <property type="nucleotide sequence ID" value="NZ_JACSQB010000038.1"/>
</dbReference>
<name>A0ABR8YQD4_9CLOT</name>
<keyword evidence="4 6" id="KW-1133">Transmembrane helix</keyword>
<dbReference type="EMBL" id="JACSQB010000038">
    <property type="protein sequence ID" value="MBD8046443.1"/>
    <property type="molecule type" value="Genomic_DNA"/>
</dbReference>
<organism evidence="7 8">
    <name type="scientific">Clostridium faecium</name>
    <dbReference type="NCBI Taxonomy" id="2762223"/>
    <lineage>
        <taxon>Bacteria</taxon>
        <taxon>Bacillati</taxon>
        <taxon>Bacillota</taxon>
        <taxon>Clostridia</taxon>
        <taxon>Eubacteriales</taxon>
        <taxon>Clostridiaceae</taxon>
        <taxon>Clostridium</taxon>
    </lineage>
</organism>
<keyword evidence="5 6" id="KW-0472">Membrane</keyword>
<protein>
    <submittedName>
        <fullName evidence="7">FliO/MopB family protein</fullName>
    </submittedName>
</protein>
<sequence>MYGQFWKSLIQLLIFLPFVLILIYLLGRITNKFYISPSGRYMKIVERLQLSKDNFIMIIKIGDKGYLMSSNNNKTEILKELTEKELLEAEQKNKHYYGTNFNNSSNFVTNLIKKNHKK</sequence>
<evidence type="ECO:0000256" key="2">
    <source>
        <dbReference type="ARBA" id="ARBA00022475"/>
    </source>
</evidence>
<keyword evidence="8" id="KW-1185">Reference proteome</keyword>
<dbReference type="InterPro" id="IPR022781">
    <property type="entry name" value="Flagellar_biosynth_FliO"/>
</dbReference>
<keyword evidence="3 6" id="KW-0812">Transmembrane</keyword>
<dbReference type="Pfam" id="PF04347">
    <property type="entry name" value="FliO"/>
    <property type="match status" value="1"/>
</dbReference>
<evidence type="ECO:0000256" key="3">
    <source>
        <dbReference type="ARBA" id="ARBA00022692"/>
    </source>
</evidence>
<evidence type="ECO:0000256" key="1">
    <source>
        <dbReference type="ARBA" id="ARBA00004236"/>
    </source>
</evidence>
<comment type="caution">
    <text evidence="7">The sequence shown here is derived from an EMBL/GenBank/DDBJ whole genome shotgun (WGS) entry which is preliminary data.</text>
</comment>
<evidence type="ECO:0000256" key="5">
    <source>
        <dbReference type="ARBA" id="ARBA00023136"/>
    </source>
</evidence>
<evidence type="ECO:0000256" key="6">
    <source>
        <dbReference type="SAM" id="Phobius"/>
    </source>
</evidence>
<dbReference type="Proteomes" id="UP000627166">
    <property type="component" value="Unassembled WGS sequence"/>
</dbReference>
<evidence type="ECO:0000313" key="7">
    <source>
        <dbReference type="EMBL" id="MBD8046443.1"/>
    </source>
</evidence>
<keyword evidence="2" id="KW-1003">Cell membrane</keyword>
<reference evidence="7 8" key="1">
    <citation type="submission" date="2020-08" db="EMBL/GenBank/DDBJ databases">
        <title>A Genomic Blueprint of the Chicken Gut Microbiome.</title>
        <authorList>
            <person name="Gilroy R."/>
            <person name="Ravi A."/>
            <person name="Getino M."/>
            <person name="Pursley I."/>
            <person name="Horton D.L."/>
            <person name="Alikhan N.-F."/>
            <person name="Baker D."/>
            <person name="Gharbi K."/>
            <person name="Hall N."/>
            <person name="Watson M."/>
            <person name="Adriaenssens E.M."/>
            <person name="Foster-Nyarko E."/>
            <person name="Jarju S."/>
            <person name="Secka A."/>
            <person name="Antonio M."/>
            <person name="Oren A."/>
            <person name="Chaudhuri R."/>
            <person name="La Ragione R.M."/>
            <person name="Hildebrand F."/>
            <person name="Pallen M.J."/>
        </authorList>
    </citation>
    <scope>NUCLEOTIDE SEQUENCE [LARGE SCALE GENOMIC DNA]</scope>
    <source>
        <strain evidence="7 8">N37</strain>
    </source>
</reference>
<feature type="transmembrane region" description="Helical" evidence="6">
    <location>
        <begin position="6"/>
        <end position="26"/>
    </location>
</feature>
<evidence type="ECO:0000256" key="4">
    <source>
        <dbReference type="ARBA" id="ARBA00022989"/>
    </source>
</evidence>
<proteinExistence type="predicted"/>
<evidence type="ECO:0000313" key="8">
    <source>
        <dbReference type="Proteomes" id="UP000627166"/>
    </source>
</evidence>
<accession>A0ABR8YQD4</accession>
<comment type="subcellular location">
    <subcellularLocation>
        <location evidence="1">Cell membrane</location>
    </subcellularLocation>
</comment>